<keyword evidence="5 6" id="KW-0472">Membrane</keyword>
<dbReference type="OrthoDB" id="1808257at2"/>
<keyword evidence="2" id="KW-0488">Methylation</keyword>
<dbReference type="Gene3D" id="3.30.700.10">
    <property type="entry name" value="Glycoprotein, Type 4 Pilin"/>
    <property type="match status" value="1"/>
</dbReference>
<name>I4D952_DESAJ</name>
<sequence>MKERGFTLIEIMLVLAVIGIIATVTLPKYQAVMDYYHLESSAQTVIGQLRYAKQLALDQRKEIYLAMDRTSVEVIDGDDKEYGGAQSLDSGVNFDASGAESQGLMINAGKAKGLPYVAYDARGFVENSPGSNGKINIVLSAVRTGSSVVIVLEIQTGNITVQW</sequence>
<evidence type="ECO:0000256" key="5">
    <source>
        <dbReference type="ARBA" id="ARBA00023136"/>
    </source>
</evidence>
<dbReference type="PRINTS" id="PR00885">
    <property type="entry name" value="BCTERIALGSPH"/>
</dbReference>
<dbReference type="SUPFAM" id="SSF54523">
    <property type="entry name" value="Pili subunits"/>
    <property type="match status" value="1"/>
</dbReference>
<dbReference type="AlphaFoldDB" id="I4D952"/>
<reference evidence="7 8" key="1">
    <citation type="journal article" date="2012" name="J. Bacteriol.">
        <title>Complete genome sequences of Desulfosporosinus orientis DSM765T, Desulfosporosinus youngiae DSM17734T, Desulfosporosinus meridiei DSM13257T, and Desulfosporosinus acidiphilus DSM22704T.</title>
        <authorList>
            <person name="Pester M."/>
            <person name="Brambilla E."/>
            <person name="Alazard D."/>
            <person name="Rattei T."/>
            <person name="Weinmaier T."/>
            <person name="Han J."/>
            <person name="Lucas S."/>
            <person name="Lapidus A."/>
            <person name="Cheng J.F."/>
            <person name="Goodwin L."/>
            <person name="Pitluck S."/>
            <person name="Peters L."/>
            <person name="Ovchinnikova G."/>
            <person name="Teshima H."/>
            <person name="Detter J.C."/>
            <person name="Han C.S."/>
            <person name="Tapia R."/>
            <person name="Land M.L."/>
            <person name="Hauser L."/>
            <person name="Kyrpides N.C."/>
            <person name="Ivanova N.N."/>
            <person name="Pagani I."/>
            <person name="Huntmann M."/>
            <person name="Wei C.L."/>
            <person name="Davenport K.W."/>
            <person name="Daligault H."/>
            <person name="Chain P.S."/>
            <person name="Chen A."/>
            <person name="Mavromatis K."/>
            <person name="Markowitz V."/>
            <person name="Szeto E."/>
            <person name="Mikhailova N."/>
            <person name="Pati A."/>
            <person name="Wagner M."/>
            <person name="Woyke T."/>
            <person name="Ollivier B."/>
            <person name="Klenk H.P."/>
            <person name="Spring S."/>
            <person name="Loy A."/>
        </authorList>
    </citation>
    <scope>NUCLEOTIDE SEQUENCE [LARGE SCALE GENOMIC DNA]</scope>
    <source>
        <strain evidence="8">DSM 22704 / JCM 16185 / SJ4</strain>
    </source>
</reference>
<proteinExistence type="predicted"/>
<comment type="subcellular location">
    <subcellularLocation>
        <location evidence="1">Membrane</location>
        <topology evidence="1">Single-pass membrane protein</topology>
    </subcellularLocation>
</comment>
<dbReference type="InterPro" id="IPR002416">
    <property type="entry name" value="T2SS_protein-GspH"/>
</dbReference>
<dbReference type="GO" id="GO:0015627">
    <property type="term" value="C:type II protein secretion system complex"/>
    <property type="evidence" value="ECO:0007669"/>
    <property type="project" value="InterPro"/>
</dbReference>
<dbReference type="EMBL" id="CP003639">
    <property type="protein sequence ID" value="AFM42326.1"/>
    <property type="molecule type" value="Genomic_DNA"/>
</dbReference>
<evidence type="ECO:0000313" key="7">
    <source>
        <dbReference type="EMBL" id="AFM42326.1"/>
    </source>
</evidence>
<organism evidence="7 8">
    <name type="scientific">Desulfosporosinus acidiphilus (strain DSM 22704 / JCM 16185 / SJ4)</name>
    <dbReference type="NCBI Taxonomy" id="646529"/>
    <lineage>
        <taxon>Bacteria</taxon>
        <taxon>Bacillati</taxon>
        <taxon>Bacillota</taxon>
        <taxon>Clostridia</taxon>
        <taxon>Eubacteriales</taxon>
        <taxon>Desulfitobacteriaceae</taxon>
        <taxon>Desulfosporosinus</taxon>
    </lineage>
</organism>
<evidence type="ECO:0000256" key="6">
    <source>
        <dbReference type="SAM" id="Phobius"/>
    </source>
</evidence>
<dbReference type="eggNOG" id="COG4970">
    <property type="taxonomic scope" value="Bacteria"/>
</dbReference>
<protein>
    <submittedName>
        <fullName evidence="7">Prepilin-type N-terminal cleavage/methylation domain-containing protein</fullName>
    </submittedName>
</protein>
<dbReference type="KEGG" id="dai:Desaci_3437"/>
<keyword evidence="4 6" id="KW-1133">Transmembrane helix</keyword>
<keyword evidence="3 6" id="KW-0812">Transmembrane</keyword>
<accession>I4D952</accession>
<evidence type="ECO:0000256" key="1">
    <source>
        <dbReference type="ARBA" id="ARBA00004167"/>
    </source>
</evidence>
<evidence type="ECO:0000256" key="3">
    <source>
        <dbReference type="ARBA" id="ARBA00022692"/>
    </source>
</evidence>
<dbReference type="InterPro" id="IPR045584">
    <property type="entry name" value="Pilin-like"/>
</dbReference>
<dbReference type="RefSeq" id="WP_014828314.1">
    <property type="nucleotide sequence ID" value="NC_018068.1"/>
</dbReference>
<keyword evidence="8" id="KW-1185">Reference proteome</keyword>
<dbReference type="Pfam" id="PF07963">
    <property type="entry name" value="N_methyl"/>
    <property type="match status" value="1"/>
</dbReference>
<feature type="transmembrane region" description="Helical" evidence="6">
    <location>
        <begin position="6"/>
        <end position="26"/>
    </location>
</feature>
<dbReference type="NCBIfam" id="TIGR02532">
    <property type="entry name" value="IV_pilin_GFxxxE"/>
    <property type="match status" value="1"/>
</dbReference>
<dbReference type="STRING" id="646529.Desaci_3437"/>
<dbReference type="InterPro" id="IPR012902">
    <property type="entry name" value="N_methyl_site"/>
</dbReference>
<evidence type="ECO:0000313" key="8">
    <source>
        <dbReference type="Proteomes" id="UP000002892"/>
    </source>
</evidence>
<dbReference type="Proteomes" id="UP000002892">
    <property type="component" value="Chromosome"/>
</dbReference>
<evidence type="ECO:0000256" key="2">
    <source>
        <dbReference type="ARBA" id="ARBA00022481"/>
    </source>
</evidence>
<dbReference type="GO" id="GO:0016020">
    <property type="term" value="C:membrane"/>
    <property type="evidence" value="ECO:0007669"/>
    <property type="project" value="UniProtKB-SubCell"/>
</dbReference>
<gene>
    <name evidence="7" type="ordered locus">Desaci_3437</name>
</gene>
<dbReference type="GO" id="GO:0015628">
    <property type="term" value="P:protein secretion by the type II secretion system"/>
    <property type="evidence" value="ECO:0007669"/>
    <property type="project" value="InterPro"/>
</dbReference>
<dbReference type="HOGENOM" id="CLU_125372_0_0_9"/>
<dbReference type="PROSITE" id="PS00409">
    <property type="entry name" value="PROKAR_NTER_METHYL"/>
    <property type="match status" value="1"/>
</dbReference>
<evidence type="ECO:0000256" key="4">
    <source>
        <dbReference type="ARBA" id="ARBA00022989"/>
    </source>
</evidence>